<dbReference type="OrthoDB" id="5402150at2"/>
<sequence length="158" mass="17648">MLDRLQRFLSGLSGGEKKTFAPGDPRLAVMALCIQVMESDGRVLDTERAALRERFRTLYGLDKGELDDLVEAGTAAANEAIDFFQFTSELKRQLSEDQRVDLVGLLWEIVYADGERSELEDDAIWRIAELLGVSGRERIMKRQEVAGRQGDGKPAGDE</sequence>
<dbReference type="Proteomes" id="UP000219167">
    <property type="component" value="Unassembled WGS sequence"/>
</dbReference>
<dbReference type="RefSeq" id="WP_097141187.1">
    <property type="nucleotide sequence ID" value="NZ_OBQD01000011.1"/>
</dbReference>
<evidence type="ECO:0000259" key="1">
    <source>
        <dbReference type="Pfam" id="PF05099"/>
    </source>
</evidence>
<protein>
    <submittedName>
        <fullName evidence="2">Uncharacterized tellurite resistance protein B-like protein</fullName>
    </submittedName>
</protein>
<feature type="domain" description="Co-chaperone DjlA N-terminal" evidence="1">
    <location>
        <begin position="26"/>
        <end position="142"/>
    </location>
</feature>
<dbReference type="InterPro" id="IPR029024">
    <property type="entry name" value="TerB-like"/>
</dbReference>
<evidence type="ECO:0000313" key="3">
    <source>
        <dbReference type="Proteomes" id="UP000219167"/>
    </source>
</evidence>
<organism evidence="2 3">
    <name type="scientific">Rhizobium subbaraonis</name>
    <dbReference type="NCBI Taxonomy" id="908946"/>
    <lineage>
        <taxon>Bacteria</taxon>
        <taxon>Pseudomonadati</taxon>
        <taxon>Pseudomonadota</taxon>
        <taxon>Alphaproteobacteria</taxon>
        <taxon>Hyphomicrobiales</taxon>
        <taxon>Rhizobiaceae</taxon>
        <taxon>Rhizobium/Agrobacterium group</taxon>
        <taxon>Rhizobium</taxon>
    </lineage>
</organism>
<dbReference type="AlphaFoldDB" id="A0A285UNU3"/>
<evidence type="ECO:0000313" key="2">
    <source>
        <dbReference type="EMBL" id="SOC43377.1"/>
    </source>
</evidence>
<gene>
    <name evidence="2" type="ORF">SAMN05892877_11174</name>
</gene>
<proteinExistence type="predicted"/>
<dbReference type="EMBL" id="OBQD01000011">
    <property type="protein sequence ID" value="SOC43377.1"/>
    <property type="molecule type" value="Genomic_DNA"/>
</dbReference>
<dbReference type="InterPro" id="IPR007791">
    <property type="entry name" value="DjlA_N"/>
</dbReference>
<dbReference type="CDD" id="cd07313">
    <property type="entry name" value="terB_like_2"/>
    <property type="match status" value="1"/>
</dbReference>
<reference evidence="2 3" key="1">
    <citation type="submission" date="2017-08" db="EMBL/GenBank/DDBJ databases">
        <authorList>
            <person name="de Groot N.N."/>
        </authorList>
    </citation>
    <scope>NUCLEOTIDE SEQUENCE [LARGE SCALE GENOMIC DNA]</scope>
    <source>
        <strain evidence="2 3">JC85</strain>
    </source>
</reference>
<name>A0A285UNU3_9HYPH</name>
<dbReference type="Pfam" id="PF05099">
    <property type="entry name" value="TerB"/>
    <property type="match status" value="1"/>
</dbReference>
<dbReference type="Gene3D" id="1.10.3680.10">
    <property type="entry name" value="TerB-like"/>
    <property type="match status" value="1"/>
</dbReference>
<keyword evidence="3" id="KW-1185">Reference proteome</keyword>
<accession>A0A285UNU3</accession>
<dbReference type="SUPFAM" id="SSF158682">
    <property type="entry name" value="TerB-like"/>
    <property type="match status" value="1"/>
</dbReference>